<reference evidence="3" key="1">
    <citation type="submission" date="2021-07" db="EMBL/GenBank/DDBJ databases">
        <authorList>
            <person name="Catto M.A."/>
            <person name="Jacobson A."/>
            <person name="Kennedy G."/>
            <person name="Labadie P."/>
            <person name="Hunt B.G."/>
            <person name="Srinivasan R."/>
        </authorList>
    </citation>
    <scope>NUCLEOTIDE SEQUENCE</scope>
    <source>
        <strain evidence="3">PL_HMW_Pooled</strain>
        <tissue evidence="3">Head</tissue>
    </source>
</reference>
<sequence length="243" mass="27591">MCLAVENVNTRAMAARRRPGTSTTAVAATLVIVLLTLVAGGSAQDGFPFRDFPNPVPYAPLPHERPRAFQRDVQHQAFQQHSAFQSPYQQSPFHQSPFQNKFQSPLQQPFQLDAGAYQLEQKHPYTRNATGFPAFQARPFQTPPQVVGPRPDDAPGAFFPDPHFEQLFQRELNHQIQLEQQRLQEQHHQNAPSFQIQQSVQVERPQLQELQQLHSLLEQQLQMHEVRHKAQQGAPGTGLPHSL</sequence>
<feature type="chain" id="PRO_5042122364" evidence="2">
    <location>
        <begin position="44"/>
        <end position="243"/>
    </location>
</feature>
<keyword evidence="2" id="KW-0732">Signal</keyword>
<organism evidence="3 4">
    <name type="scientific">Frankliniella fusca</name>
    <dbReference type="NCBI Taxonomy" id="407009"/>
    <lineage>
        <taxon>Eukaryota</taxon>
        <taxon>Metazoa</taxon>
        <taxon>Ecdysozoa</taxon>
        <taxon>Arthropoda</taxon>
        <taxon>Hexapoda</taxon>
        <taxon>Insecta</taxon>
        <taxon>Pterygota</taxon>
        <taxon>Neoptera</taxon>
        <taxon>Paraneoptera</taxon>
        <taxon>Thysanoptera</taxon>
        <taxon>Terebrantia</taxon>
        <taxon>Thripoidea</taxon>
        <taxon>Thripidae</taxon>
        <taxon>Frankliniella</taxon>
    </lineage>
</organism>
<name>A0AAE1HEK8_9NEOP</name>
<feature type="region of interest" description="Disordered" evidence="1">
    <location>
        <begin position="224"/>
        <end position="243"/>
    </location>
</feature>
<reference evidence="3" key="2">
    <citation type="journal article" date="2023" name="BMC Genomics">
        <title>Pest status, molecular evolution, and epigenetic factors derived from the genome assembly of Frankliniella fusca, a thysanopteran phytovirus vector.</title>
        <authorList>
            <person name="Catto M.A."/>
            <person name="Labadie P.E."/>
            <person name="Jacobson A.L."/>
            <person name="Kennedy G.G."/>
            <person name="Srinivasan R."/>
            <person name="Hunt B.G."/>
        </authorList>
    </citation>
    <scope>NUCLEOTIDE SEQUENCE</scope>
    <source>
        <strain evidence="3">PL_HMW_Pooled</strain>
    </source>
</reference>
<evidence type="ECO:0000313" key="4">
    <source>
        <dbReference type="Proteomes" id="UP001219518"/>
    </source>
</evidence>
<feature type="non-terminal residue" evidence="3">
    <location>
        <position position="1"/>
    </location>
</feature>
<keyword evidence="4" id="KW-1185">Reference proteome</keyword>
<dbReference type="EMBL" id="JAHWGI010000971">
    <property type="protein sequence ID" value="KAK3919216.1"/>
    <property type="molecule type" value="Genomic_DNA"/>
</dbReference>
<evidence type="ECO:0000256" key="1">
    <source>
        <dbReference type="SAM" id="MobiDB-lite"/>
    </source>
</evidence>
<feature type="signal peptide" evidence="2">
    <location>
        <begin position="1"/>
        <end position="43"/>
    </location>
</feature>
<dbReference type="AlphaFoldDB" id="A0AAE1HEK8"/>
<gene>
    <name evidence="3" type="ORF">KUF71_008365</name>
</gene>
<accession>A0AAE1HEK8</accession>
<comment type="caution">
    <text evidence="3">The sequence shown here is derived from an EMBL/GenBank/DDBJ whole genome shotgun (WGS) entry which is preliminary data.</text>
</comment>
<evidence type="ECO:0000256" key="2">
    <source>
        <dbReference type="SAM" id="SignalP"/>
    </source>
</evidence>
<protein>
    <submittedName>
        <fullName evidence="3">Uncharacterized protein</fullName>
    </submittedName>
</protein>
<evidence type="ECO:0000313" key="3">
    <source>
        <dbReference type="EMBL" id="KAK3919216.1"/>
    </source>
</evidence>
<proteinExistence type="predicted"/>
<dbReference type="Proteomes" id="UP001219518">
    <property type="component" value="Unassembled WGS sequence"/>
</dbReference>